<dbReference type="InterPro" id="IPR013087">
    <property type="entry name" value="Znf_C2H2_type"/>
</dbReference>
<dbReference type="PROSITE" id="PS00028">
    <property type="entry name" value="ZINC_FINGER_C2H2_1"/>
    <property type="match status" value="2"/>
</dbReference>
<proteinExistence type="predicted"/>
<dbReference type="Gene3D" id="3.30.160.60">
    <property type="entry name" value="Classic Zinc Finger"/>
    <property type="match status" value="1"/>
</dbReference>
<keyword evidence="1" id="KW-0862">Zinc</keyword>
<feature type="domain" description="C2H2-type" evidence="3">
    <location>
        <begin position="122"/>
        <end position="151"/>
    </location>
</feature>
<dbReference type="Proteomes" id="UP001219525">
    <property type="component" value="Unassembled WGS sequence"/>
</dbReference>
<dbReference type="AlphaFoldDB" id="A0AAD6V8V1"/>
<sequence length="218" mass="24193">MYSQPELDIICPQMAPADFFSSLEDMGSALNGVGLNMDWSLFSHAPEDITTGPGRISDDCNMDWNLDPVARITGSRSSSSASPPSTSPSMRSESETSPDDSPGPSTPVLHRRPPTAPDRTLFPCRFPGCDRICSRQHTRAKHEETHRNREPLSCSEPGCTTTFSRSHDKLRHEVRAHNRPCHRCPVCRTFFATERRLGTHKCKQGASGSRIDIDGFHD</sequence>
<feature type="region of interest" description="Disordered" evidence="2">
    <location>
        <begin position="71"/>
        <end position="119"/>
    </location>
</feature>
<evidence type="ECO:0000313" key="4">
    <source>
        <dbReference type="EMBL" id="KAJ7205784.1"/>
    </source>
</evidence>
<keyword evidence="5" id="KW-1185">Reference proteome</keyword>
<reference evidence="4" key="1">
    <citation type="submission" date="2023-03" db="EMBL/GenBank/DDBJ databases">
        <title>Massive genome expansion in bonnet fungi (Mycena s.s.) driven by repeated elements and novel gene families across ecological guilds.</title>
        <authorList>
            <consortium name="Lawrence Berkeley National Laboratory"/>
            <person name="Harder C.B."/>
            <person name="Miyauchi S."/>
            <person name="Viragh M."/>
            <person name="Kuo A."/>
            <person name="Thoen E."/>
            <person name="Andreopoulos B."/>
            <person name="Lu D."/>
            <person name="Skrede I."/>
            <person name="Drula E."/>
            <person name="Henrissat B."/>
            <person name="Morin E."/>
            <person name="Kohler A."/>
            <person name="Barry K."/>
            <person name="LaButti K."/>
            <person name="Morin E."/>
            <person name="Salamov A."/>
            <person name="Lipzen A."/>
            <person name="Mereny Z."/>
            <person name="Hegedus B."/>
            <person name="Baldrian P."/>
            <person name="Stursova M."/>
            <person name="Weitz H."/>
            <person name="Taylor A."/>
            <person name="Grigoriev I.V."/>
            <person name="Nagy L.G."/>
            <person name="Martin F."/>
            <person name="Kauserud H."/>
        </authorList>
    </citation>
    <scope>NUCLEOTIDE SEQUENCE</scope>
    <source>
        <strain evidence="4">9144</strain>
    </source>
</reference>
<keyword evidence="1" id="KW-0863">Zinc-finger</keyword>
<keyword evidence="1" id="KW-0479">Metal-binding</keyword>
<dbReference type="SMART" id="SM00355">
    <property type="entry name" value="ZnF_C2H2"/>
    <property type="match status" value="3"/>
</dbReference>
<evidence type="ECO:0000256" key="1">
    <source>
        <dbReference type="PROSITE-ProRule" id="PRU00042"/>
    </source>
</evidence>
<evidence type="ECO:0000256" key="2">
    <source>
        <dbReference type="SAM" id="MobiDB-lite"/>
    </source>
</evidence>
<dbReference type="GO" id="GO:0008270">
    <property type="term" value="F:zinc ion binding"/>
    <property type="evidence" value="ECO:0007669"/>
    <property type="project" value="UniProtKB-KW"/>
</dbReference>
<name>A0AAD6V8V1_9AGAR</name>
<organism evidence="4 5">
    <name type="scientific">Mycena pura</name>
    <dbReference type="NCBI Taxonomy" id="153505"/>
    <lineage>
        <taxon>Eukaryota</taxon>
        <taxon>Fungi</taxon>
        <taxon>Dikarya</taxon>
        <taxon>Basidiomycota</taxon>
        <taxon>Agaricomycotina</taxon>
        <taxon>Agaricomycetes</taxon>
        <taxon>Agaricomycetidae</taxon>
        <taxon>Agaricales</taxon>
        <taxon>Marasmiineae</taxon>
        <taxon>Mycenaceae</taxon>
        <taxon>Mycena</taxon>
    </lineage>
</organism>
<evidence type="ECO:0000259" key="3">
    <source>
        <dbReference type="PROSITE" id="PS50157"/>
    </source>
</evidence>
<gene>
    <name evidence="4" type="ORF">GGX14DRAFT_458439</name>
</gene>
<comment type="caution">
    <text evidence="4">The sequence shown here is derived from an EMBL/GenBank/DDBJ whole genome shotgun (WGS) entry which is preliminary data.</text>
</comment>
<accession>A0AAD6V8V1</accession>
<feature type="compositionally biased region" description="Low complexity" evidence="2">
    <location>
        <begin position="75"/>
        <end position="91"/>
    </location>
</feature>
<dbReference type="EMBL" id="JARJCW010000042">
    <property type="protein sequence ID" value="KAJ7205784.1"/>
    <property type="molecule type" value="Genomic_DNA"/>
</dbReference>
<dbReference type="PROSITE" id="PS50157">
    <property type="entry name" value="ZINC_FINGER_C2H2_2"/>
    <property type="match status" value="1"/>
</dbReference>
<evidence type="ECO:0000313" key="5">
    <source>
        <dbReference type="Proteomes" id="UP001219525"/>
    </source>
</evidence>
<protein>
    <recommendedName>
        <fullName evidence="3">C2H2-type domain-containing protein</fullName>
    </recommendedName>
</protein>